<protein>
    <submittedName>
        <fullName evidence="2">Uncharacterized protein</fullName>
    </submittedName>
</protein>
<accession>A0ABV3N7I4</accession>
<sequence length="141" mass="16409">MKMTVSKGYDRYKPSKAKKISLLLMIFVLIALCWFFLKRVNYIFTDNWSYITVGGLEKIEEQKGYFGYTSVIYTQKGDRITVNGTYNDYHKYINEKGIPVVLIRPASDKYNLTDGNNLWCISNECHFQADASTTVFRLNKD</sequence>
<reference evidence="2 3" key="1">
    <citation type="submission" date="2024-07" db="EMBL/GenBank/DDBJ databases">
        <authorList>
            <person name="Dulla G.F.J."/>
            <person name="Delorm J.G."/>
        </authorList>
    </citation>
    <scope>NUCLEOTIDE SEQUENCE [LARGE SCALE GENOMIC DNA]</scope>
    <source>
        <strain evidence="2 3">JGD 233</strain>
    </source>
</reference>
<dbReference type="EMBL" id="JBFKZN010000018">
    <property type="protein sequence ID" value="MEW5291793.1"/>
    <property type="molecule type" value="Genomic_DNA"/>
</dbReference>
<evidence type="ECO:0000313" key="2">
    <source>
        <dbReference type="EMBL" id="MEW5291793.1"/>
    </source>
</evidence>
<dbReference type="RefSeq" id="WP_367168701.1">
    <property type="nucleotide sequence ID" value="NZ_JBFKZN010000018.1"/>
</dbReference>
<keyword evidence="3" id="KW-1185">Reference proteome</keyword>
<gene>
    <name evidence="2" type="ORF">ABW286_21900</name>
</gene>
<keyword evidence="1" id="KW-0812">Transmembrane</keyword>
<name>A0ABV3N7I4_9GAMM</name>
<keyword evidence="1" id="KW-1133">Transmembrane helix</keyword>
<proteinExistence type="predicted"/>
<evidence type="ECO:0000313" key="3">
    <source>
        <dbReference type="Proteomes" id="UP001554567"/>
    </source>
</evidence>
<comment type="caution">
    <text evidence="2">The sequence shown here is derived from an EMBL/GenBank/DDBJ whole genome shotgun (WGS) entry which is preliminary data.</text>
</comment>
<organism evidence="2 3">
    <name type="scientific">Erwinia papayae</name>
    <dbReference type="NCBI Taxonomy" id="206499"/>
    <lineage>
        <taxon>Bacteria</taxon>
        <taxon>Pseudomonadati</taxon>
        <taxon>Pseudomonadota</taxon>
        <taxon>Gammaproteobacteria</taxon>
        <taxon>Enterobacterales</taxon>
        <taxon>Erwiniaceae</taxon>
        <taxon>Erwinia</taxon>
    </lineage>
</organism>
<dbReference type="Proteomes" id="UP001554567">
    <property type="component" value="Unassembled WGS sequence"/>
</dbReference>
<evidence type="ECO:0000256" key="1">
    <source>
        <dbReference type="SAM" id="Phobius"/>
    </source>
</evidence>
<keyword evidence="1" id="KW-0472">Membrane</keyword>
<feature type="transmembrane region" description="Helical" evidence="1">
    <location>
        <begin position="20"/>
        <end position="37"/>
    </location>
</feature>